<organism evidence="7 8">
    <name type="scientific">Lentibacillus kapialis</name>
    <dbReference type="NCBI Taxonomy" id="340214"/>
    <lineage>
        <taxon>Bacteria</taxon>
        <taxon>Bacillati</taxon>
        <taxon>Bacillota</taxon>
        <taxon>Bacilli</taxon>
        <taxon>Bacillales</taxon>
        <taxon>Bacillaceae</taxon>
        <taxon>Lentibacillus</taxon>
    </lineage>
</organism>
<dbReference type="CDD" id="cd00211">
    <property type="entry name" value="PTS_IIA_fru"/>
    <property type="match status" value="1"/>
</dbReference>
<dbReference type="RefSeq" id="WP_229671854.1">
    <property type="nucleotide sequence ID" value="NZ_BMNQ01000050.1"/>
</dbReference>
<keyword evidence="3" id="KW-0762">Sugar transport</keyword>
<keyword evidence="8" id="KW-1185">Reference proteome</keyword>
<comment type="caution">
    <text evidence="7">The sequence shown here is derived from an EMBL/GenBank/DDBJ whole genome shotgun (WGS) entry which is preliminary data.</text>
</comment>
<dbReference type="InterPro" id="IPR002178">
    <property type="entry name" value="PTS_EIIA_type-2_dom"/>
</dbReference>
<name>A0A917Q0S1_9BACI</name>
<keyword evidence="4" id="KW-0808">Transferase</keyword>
<sequence>MSKIIQPEFIKLNTNDSSQDDVFHTIANVAVEHGIAASVKDIEKGLKAREKESTTGFQEGFAIPHTQSDAVITPAIVVVRTNNGIEWESFDGQPSFFFLSLLIPKEEAGSTHLQALSSLSRALMDETKRQGFLDAKTPDELAKLIGDVIPTEEGR</sequence>
<dbReference type="InterPro" id="IPR016152">
    <property type="entry name" value="PTrfase/Anion_transptr"/>
</dbReference>
<keyword evidence="5" id="KW-0598">Phosphotransferase system</keyword>
<dbReference type="GO" id="GO:0030295">
    <property type="term" value="F:protein kinase activator activity"/>
    <property type="evidence" value="ECO:0007669"/>
    <property type="project" value="TreeGrafter"/>
</dbReference>
<dbReference type="InterPro" id="IPR004715">
    <property type="entry name" value="PTS_IIA_fruc"/>
</dbReference>
<dbReference type="GO" id="GO:0008982">
    <property type="term" value="F:protein-N(PI)-phosphohistidine-sugar phosphotransferase activity"/>
    <property type="evidence" value="ECO:0007669"/>
    <property type="project" value="InterPro"/>
</dbReference>
<accession>A0A917Q0S1</accession>
<keyword evidence="2" id="KW-0597">Phosphoprotein</keyword>
<feature type="domain" description="PTS EIIA type-2" evidence="6">
    <location>
        <begin position="3"/>
        <end position="148"/>
    </location>
</feature>
<evidence type="ECO:0000313" key="7">
    <source>
        <dbReference type="EMBL" id="GGK03744.1"/>
    </source>
</evidence>
<reference evidence="7" key="1">
    <citation type="journal article" date="2014" name="Int. J. Syst. Evol. Microbiol.">
        <title>Complete genome sequence of Corynebacterium casei LMG S-19264T (=DSM 44701T), isolated from a smear-ripened cheese.</title>
        <authorList>
            <consortium name="US DOE Joint Genome Institute (JGI-PGF)"/>
            <person name="Walter F."/>
            <person name="Albersmeier A."/>
            <person name="Kalinowski J."/>
            <person name="Ruckert C."/>
        </authorList>
    </citation>
    <scope>NUCLEOTIDE SEQUENCE</scope>
    <source>
        <strain evidence="7">JCM 12580</strain>
    </source>
</reference>
<proteinExistence type="predicted"/>
<reference evidence="7" key="2">
    <citation type="submission" date="2020-09" db="EMBL/GenBank/DDBJ databases">
        <authorList>
            <person name="Sun Q."/>
            <person name="Ohkuma M."/>
        </authorList>
    </citation>
    <scope>NUCLEOTIDE SEQUENCE</scope>
    <source>
        <strain evidence="7">JCM 12580</strain>
    </source>
</reference>
<dbReference type="GO" id="GO:0009401">
    <property type="term" value="P:phosphoenolpyruvate-dependent sugar phosphotransferase system"/>
    <property type="evidence" value="ECO:0007669"/>
    <property type="project" value="UniProtKB-KW"/>
</dbReference>
<dbReference type="PANTHER" id="PTHR47738:SF1">
    <property type="entry name" value="NITROGEN REGULATORY PROTEIN"/>
    <property type="match status" value="1"/>
</dbReference>
<keyword evidence="1" id="KW-0813">Transport</keyword>
<dbReference type="AlphaFoldDB" id="A0A917Q0S1"/>
<evidence type="ECO:0000256" key="3">
    <source>
        <dbReference type="ARBA" id="ARBA00022597"/>
    </source>
</evidence>
<evidence type="ECO:0000313" key="8">
    <source>
        <dbReference type="Proteomes" id="UP000658382"/>
    </source>
</evidence>
<dbReference type="SUPFAM" id="SSF55804">
    <property type="entry name" value="Phoshotransferase/anion transport protein"/>
    <property type="match status" value="1"/>
</dbReference>
<dbReference type="PROSITE" id="PS51094">
    <property type="entry name" value="PTS_EIIA_TYPE_2"/>
    <property type="match status" value="1"/>
</dbReference>
<dbReference type="PANTHER" id="PTHR47738">
    <property type="entry name" value="PTS SYSTEM FRUCTOSE-LIKE EIIA COMPONENT-RELATED"/>
    <property type="match status" value="1"/>
</dbReference>
<dbReference type="Pfam" id="PF00359">
    <property type="entry name" value="PTS_EIIA_2"/>
    <property type="match status" value="1"/>
</dbReference>
<protein>
    <submittedName>
        <fullName evidence="7">PTS fructose transporter subunit IIA</fullName>
    </submittedName>
</protein>
<evidence type="ECO:0000259" key="6">
    <source>
        <dbReference type="PROSITE" id="PS51094"/>
    </source>
</evidence>
<evidence type="ECO:0000256" key="5">
    <source>
        <dbReference type="ARBA" id="ARBA00022683"/>
    </source>
</evidence>
<dbReference type="EMBL" id="BMNQ01000050">
    <property type="protein sequence ID" value="GGK03744.1"/>
    <property type="molecule type" value="Genomic_DNA"/>
</dbReference>
<dbReference type="InterPro" id="IPR051541">
    <property type="entry name" value="PTS_SugarTrans_NitroReg"/>
</dbReference>
<dbReference type="GO" id="GO:0016020">
    <property type="term" value="C:membrane"/>
    <property type="evidence" value="ECO:0007669"/>
    <property type="project" value="InterPro"/>
</dbReference>
<dbReference type="NCBIfam" id="TIGR00848">
    <property type="entry name" value="fruA"/>
    <property type="match status" value="1"/>
</dbReference>
<evidence type="ECO:0000256" key="1">
    <source>
        <dbReference type="ARBA" id="ARBA00022448"/>
    </source>
</evidence>
<evidence type="ECO:0000256" key="4">
    <source>
        <dbReference type="ARBA" id="ARBA00022679"/>
    </source>
</evidence>
<dbReference type="Gene3D" id="3.40.930.10">
    <property type="entry name" value="Mannitol-specific EII, Chain A"/>
    <property type="match status" value="1"/>
</dbReference>
<dbReference type="Proteomes" id="UP000658382">
    <property type="component" value="Unassembled WGS sequence"/>
</dbReference>
<evidence type="ECO:0000256" key="2">
    <source>
        <dbReference type="ARBA" id="ARBA00022553"/>
    </source>
</evidence>
<gene>
    <name evidence="7" type="ORF">GCM10007063_27610</name>
</gene>